<dbReference type="GO" id="GO:0016757">
    <property type="term" value="F:glycosyltransferase activity"/>
    <property type="evidence" value="ECO:0007669"/>
    <property type="project" value="UniProtKB-KW"/>
</dbReference>
<feature type="transmembrane region" description="Helical" evidence="8">
    <location>
        <begin position="359"/>
        <end position="382"/>
    </location>
</feature>
<evidence type="ECO:0000256" key="6">
    <source>
        <dbReference type="ARBA" id="ARBA00023136"/>
    </source>
</evidence>
<evidence type="ECO:0000256" key="3">
    <source>
        <dbReference type="ARBA" id="ARBA00022679"/>
    </source>
</evidence>
<keyword evidence="10" id="KW-1185">Reference proteome</keyword>
<keyword evidence="3" id="KW-0808">Transferase</keyword>
<accession>A0ABV6NA58</accession>
<keyword evidence="4 8" id="KW-0812">Transmembrane</keyword>
<feature type="transmembrane region" description="Helical" evidence="8">
    <location>
        <begin position="424"/>
        <end position="442"/>
    </location>
</feature>
<evidence type="ECO:0000313" key="9">
    <source>
        <dbReference type="EMBL" id="MFC0548955.1"/>
    </source>
</evidence>
<keyword evidence="6 8" id="KW-0472">Membrane</keyword>
<dbReference type="NCBIfam" id="NF038066">
    <property type="entry name" value="MptB"/>
    <property type="match status" value="1"/>
</dbReference>
<dbReference type="InterPro" id="IPR049829">
    <property type="entry name" value="MptA/B-like"/>
</dbReference>
<sequence length="561" mass="59243">MLAAKLRELRTGSAVRIRELVTGSVGETAPAGSIPGDATPLRLDRTERGQLQVIRRFGTIGSLLLACGGLGAGASPTINPLLDTPILGVFARIPTVAMASAFSGMLMMVLAWLWLGRLVWPGRPRVLSRAQMDRTLVMWTIPLILVPPMFSQDVYSYLAQSSVVSHGLDPYTVGAAQALGPDNLLARNVPTLWRDTPSPYGPLFLTLGRPITAIAGDNIVVGILLERVLALVGLGLIVWALPRLARRFHVPPVSAIWLGAANPLVVFHLVVGVHNEALAIGLMLAGFQVAISKLPRIAPGDPIPPWSREEIVGILAGATLITMGGGVKILALVALGFVGVMIARRWGGGLPQLLKAAGAMLVVGVVVMTLITVASGLGWGWLKTLNGGTIIITWLSPVTLVALGGIGLGILFQLGQHIDATVGAARAIGWVGFACSGVFLLWRSYRGHLSALAGLGLFLVWFNVLGPVVQPWYPLWAIIPLAAAKCSRRFRFWVTVFSALIALVTPPTGATFDGRAFLIPTAAVAALILVGLLLLLVRGKLPEREPRGEPLVTPATAGKLG</sequence>
<feature type="transmembrane region" description="Helical" evidence="8">
    <location>
        <begin position="219"/>
        <end position="241"/>
    </location>
</feature>
<reference evidence="9 10" key="1">
    <citation type="submission" date="2024-09" db="EMBL/GenBank/DDBJ databases">
        <authorList>
            <person name="Sun Q."/>
            <person name="Mori K."/>
        </authorList>
    </citation>
    <scope>NUCLEOTIDE SEQUENCE [LARGE SCALE GENOMIC DNA]</scope>
    <source>
        <strain evidence="9 10">TBRC 1432</strain>
    </source>
</reference>
<comment type="subcellular location">
    <subcellularLocation>
        <location evidence="1">Membrane</location>
        <topology evidence="1">Multi-pass membrane protein</topology>
    </subcellularLocation>
</comment>
<organism evidence="9 10">
    <name type="scientific">Kutzneria chonburiensis</name>
    <dbReference type="NCBI Taxonomy" id="1483604"/>
    <lineage>
        <taxon>Bacteria</taxon>
        <taxon>Bacillati</taxon>
        <taxon>Actinomycetota</taxon>
        <taxon>Actinomycetes</taxon>
        <taxon>Pseudonocardiales</taxon>
        <taxon>Pseudonocardiaceae</taxon>
        <taxon>Kutzneria</taxon>
    </lineage>
</organism>
<feature type="transmembrane region" description="Helical" evidence="8">
    <location>
        <begin position="93"/>
        <end position="115"/>
    </location>
</feature>
<evidence type="ECO:0000256" key="1">
    <source>
        <dbReference type="ARBA" id="ARBA00004141"/>
    </source>
</evidence>
<feature type="transmembrane region" description="Helical" evidence="8">
    <location>
        <begin position="516"/>
        <end position="537"/>
    </location>
</feature>
<feature type="transmembrane region" description="Helical" evidence="8">
    <location>
        <begin position="329"/>
        <end position="347"/>
    </location>
</feature>
<evidence type="ECO:0000256" key="5">
    <source>
        <dbReference type="ARBA" id="ARBA00022989"/>
    </source>
</evidence>
<dbReference type="Proteomes" id="UP001589810">
    <property type="component" value="Unassembled WGS sequence"/>
</dbReference>
<evidence type="ECO:0000256" key="2">
    <source>
        <dbReference type="ARBA" id="ARBA00022676"/>
    </source>
</evidence>
<keyword evidence="5 8" id="KW-1133">Transmembrane helix</keyword>
<proteinExistence type="inferred from homology"/>
<comment type="similarity">
    <text evidence="7">Belongs to the MptA/B family.</text>
</comment>
<feature type="transmembrane region" description="Helical" evidence="8">
    <location>
        <begin position="490"/>
        <end position="510"/>
    </location>
</feature>
<protein>
    <submittedName>
        <fullName evidence="9">Polyprenol phosphomannose-dependent alpha 1,6 mannosyltransferase MptB</fullName>
    </submittedName>
</protein>
<dbReference type="EMBL" id="JBHLUD010000020">
    <property type="protein sequence ID" value="MFC0548955.1"/>
    <property type="molecule type" value="Genomic_DNA"/>
</dbReference>
<feature type="transmembrane region" description="Helical" evidence="8">
    <location>
        <begin position="388"/>
        <end position="412"/>
    </location>
</feature>
<feature type="transmembrane region" description="Helical" evidence="8">
    <location>
        <begin position="448"/>
        <end position="469"/>
    </location>
</feature>
<comment type="caution">
    <text evidence="9">The sequence shown here is derived from an EMBL/GenBank/DDBJ whole genome shotgun (WGS) entry which is preliminary data.</text>
</comment>
<evidence type="ECO:0000256" key="8">
    <source>
        <dbReference type="SAM" id="Phobius"/>
    </source>
</evidence>
<gene>
    <name evidence="9" type="primary">mptB</name>
    <name evidence="9" type="ORF">ACFFH7_46115</name>
</gene>
<evidence type="ECO:0000256" key="4">
    <source>
        <dbReference type="ARBA" id="ARBA00022692"/>
    </source>
</evidence>
<feature type="transmembrane region" description="Helical" evidence="8">
    <location>
        <begin position="136"/>
        <end position="158"/>
    </location>
</feature>
<keyword evidence="2 9" id="KW-0328">Glycosyltransferase</keyword>
<evidence type="ECO:0000313" key="10">
    <source>
        <dbReference type="Proteomes" id="UP001589810"/>
    </source>
</evidence>
<feature type="transmembrane region" description="Helical" evidence="8">
    <location>
        <begin position="53"/>
        <end position="73"/>
    </location>
</feature>
<name>A0ABV6NA58_9PSEU</name>
<dbReference type="RefSeq" id="WP_273940456.1">
    <property type="nucleotide sequence ID" value="NZ_CP097263.1"/>
</dbReference>
<dbReference type="Pfam" id="PF26314">
    <property type="entry name" value="MptA_B_family"/>
    <property type="match status" value="1"/>
</dbReference>
<evidence type="ECO:0000256" key="7">
    <source>
        <dbReference type="ARBA" id="ARBA00043987"/>
    </source>
</evidence>
<feature type="transmembrane region" description="Helical" evidence="8">
    <location>
        <begin position="253"/>
        <end position="271"/>
    </location>
</feature>